<evidence type="ECO:0000313" key="1">
    <source>
        <dbReference type="Proteomes" id="UP000887576"/>
    </source>
</evidence>
<dbReference type="WBParaSite" id="JU765_v2.g10008.t1">
    <property type="protein sequence ID" value="JU765_v2.g10008.t1"/>
    <property type="gene ID" value="JU765_v2.g10008"/>
</dbReference>
<reference evidence="2" key="1">
    <citation type="submission" date="2022-11" db="UniProtKB">
        <authorList>
            <consortium name="WormBaseParasite"/>
        </authorList>
    </citation>
    <scope>IDENTIFICATION</scope>
</reference>
<name>A0AC34PU80_9BILA</name>
<organism evidence="1 2">
    <name type="scientific">Panagrolaimus sp. JU765</name>
    <dbReference type="NCBI Taxonomy" id="591449"/>
    <lineage>
        <taxon>Eukaryota</taxon>
        <taxon>Metazoa</taxon>
        <taxon>Ecdysozoa</taxon>
        <taxon>Nematoda</taxon>
        <taxon>Chromadorea</taxon>
        <taxon>Rhabditida</taxon>
        <taxon>Tylenchina</taxon>
        <taxon>Panagrolaimomorpha</taxon>
        <taxon>Panagrolaimoidea</taxon>
        <taxon>Panagrolaimidae</taxon>
        <taxon>Panagrolaimus</taxon>
    </lineage>
</organism>
<accession>A0AC34PU80</accession>
<sequence>MALNLTIKSANDFNYQKHFPETLTLVEFKQKLELITGILSSQMKLALHDADNKFVKELKIDEFTLKQLGVVNDSIINVSDISGVPQTFGAQEDVPRFVISEEKYNQREDSAKKWKESILSSGYKPKELIGPHIAVGNRVVVKFPGQPDKRGKIEFVGETQFKPGSTWVGVCYDEPVGKNDGSMEGHRYFTCQPNHGAFVRPANAFPEPVDPYADEF</sequence>
<proteinExistence type="predicted"/>
<dbReference type="Proteomes" id="UP000887576">
    <property type="component" value="Unplaced"/>
</dbReference>
<evidence type="ECO:0000313" key="2">
    <source>
        <dbReference type="WBParaSite" id="JU765_v2.g10008.t1"/>
    </source>
</evidence>
<protein>
    <submittedName>
        <fullName evidence="2">CAP-Gly domain-containing protein</fullName>
    </submittedName>
</protein>